<accession>B3S4V4</accession>
<sequence>MVFYYQSTAIDPSCTIYVGRDKYENEELLKYAFAEDVWFHVDKLSSAHVYLRMPKDMSIDSIPTALLHDCAQLVKANSIQGCKLNNVKVVYTPASNIKKTADMEVGQVGFHKSKEVRLTTVDKKDNAIINRLNKTKLEKYPDLAGELLQREKEEREERKQLLKEQSKIQKEEILKRQQEQEIRSYSSLMKTENMTTNAEAEDDDDFM</sequence>
<dbReference type="FunCoup" id="B3S4V4">
    <property type="interactions" value="2256"/>
</dbReference>
<evidence type="ECO:0000256" key="3">
    <source>
        <dbReference type="ARBA" id="ARBA00024214"/>
    </source>
</evidence>
<dbReference type="PANTHER" id="PTHR13049">
    <property type="entry name" value="DUF814-RELATED"/>
    <property type="match status" value="1"/>
</dbReference>
<dbReference type="STRING" id="10228.B3S4V4"/>
<reference evidence="6 7" key="1">
    <citation type="journal article" date="2008" name="Nature">
        <title>The Trichoplax genome and the nature of placozoans.</title>
        <authorList>
            <person name="Srivastava M."/>
            <person name="Begovic E."/>
            <person name="Chapman J."/>
            <person name="Putnam N.H."/>
            <person name="Hellsten U."/>
            <person name="Kawashima T."/>
            <person name="Kuo A."/>
            <person name="Mitros T."/>
            <person name="Salamov A."/>
            <person name="Carpenter M.L."/>
            <person name="Signorovitch A.Y."/>
            <person name="Moreno M.A."/>
            <person name="Kamm K."/>
            <person name="Grimwood J."/>
            <person name="Schmutz J."/>
            <person name="Shapiro H."/>
            <person name="Grigoriev I.V."/>
            <person name="Buss L.W."/>
            <person name="Schierwater B."/>
            <person name="Dellaporta S.L."/>
            <person name="Rokhsar D.S."/>
        </authorList>
    </citation>
    <scope>NUCLEOTIDE SEQUENCE [LARGE SCALE GENOMIC DNA]</scope>
    <source>
        <strain evidence="6 7">Grell-BS-1999</strain>
    </source>
</reference>
<dbReference type="KEGG" id="tad:TRIADDRAFT_50705"/>
<dbReference type="RefSeq" id="XP_002115309.1">
    <property type="nucleotide sequence ID" value="XM_002115273.1"/>
</dbReference>
<keyword evidence="7" id="KW-1185">Reference proteome</keyword>
<dbReference type="OMA" id="YHDEKAV"/>
<dbReference type="InterPro" id="IPR039730">
    <property type="entry name" value="Jlp2/Ccd25"/>
</dbReference>
<evidence type="ECO:0000313" key="6">
    <source>
        <dbReference type="EMBL" id="EDV22154.1"/>
    </source>
</evidence>
<comment type="subunit">
    <text evidence="3">Interacts (via cytoplasmic region) with ILK.</text>
</comment>
<evidence type="ECO:0000256" key="2">
    <source>
        <dbReference type="ARBA" id="ARBA00016700"/>
    </source>
</evidence>
<dbReference type="PhylomeDB" id="B3S4V4"/>
<dbReference type="EMBL" id="DS985250">
    <property type="protein sequence ID" value="EDV22154.1"/>
    <property type="molecule type" value="Genomic_DNA"/>
</dbReference>
<evidence type="ECO:0000259" key="5">
    <source>
        <dbReference type="Pfam" id="PF05670"/>
    </source>
</evidence>
<dbReference type="PANTHER" id="PTHR13049:SF2">
    <property type="entry name" value="COILED-COIL DOMAIN-CONTAINING PROTEIN 25"/>
    <property type="match status" value="1"/>
</dbReference>
<dbReference type="InParanoid" id="B3S4V4"/>
<evidence type="ECO:0000256" key="4">
    <source>
        <dbReference type="SAM" id="MobiDB-lite"/>
    </source>
</evidence>
<dbReference type="OrthoDB" id="200398at2759"/>
<proteinExistence type="inferred from homology"/>
<dbReference type="eggNOG" id="KOG3272">
    <property type="taxonomic scope" value="Eukaryota"/>
</dbReference>
<gene>
    <name evidence="6" type="ORF">TRIADDRAFT_50705</name>
</gene>
<name>B3S4V4_TRIAD</name>
<feature type="region of interest" description="Disordered" evidence="4">
    <location>
        <begin position="175"/>
        <end position="207"/>
    </location>
</feature>
<dbReference type="Proteomes" id="UP000009022">
    <property type="component" value="Unassembled WGS sequence"/>
</dbReference>
<dbReference type="AlphaFoldDB" id="B3S4V4"/>
<comment type="similarity">
    <text evidence="1">Belongs to the CCDC25 family.</text>
</comment>
<dbReference type="Pfam" id="PF05670">
    <property type="entry name" value="NFACT-R_1"/>
    <property type="match status" value="1"/>
</dbReference>
<feature type="domain" description="NFACT RNA-binding" evidence="5">
    <location>
        <begin position="1"/>
        <end position="111"/>
    </location>
</feature>
<evidence type="ECO:0000313" key="7">
    <source>
        <dbReference type="Proteomes" id="UP000009022"/>
    </source>
</evidence>
<dbReference type="CTD" id="6756645"/>
<evidence type="ECO:0000256" key="1">
    <source>
        <dbReference type="ARBA" id="ARBA00008998"/>
    </source>
</evidence>
<protein>
    <recommendedName>
        <fullName evidence="2">Coiled-coil domain-containing protein 25</fullName>
    </recommendedName>
</protein>
<feature type="compositionally biased region" description="Polar residues" evidence="4">
    <location>
        <begin position="183"/>
        <end position="198"/>
    </location>
</feature>
<dbReference type="InterPro" id="IPR008532">
    <property type="entry name" value="NFACT_RNA-bd"/>
</dbReference>
<dbReference type="HOGENOM" id="CLU_076656_0_1_1"/>
<dbReference type="GeneID" id="6756645"/>
<organism evidence="6 7">
    <name type="scientific">Trichoplax adhaerens</name>
    <name type="common">Trichoplax reptans</name>
    <dbReference type="NCBI Taxonomy" id="10228"/>
    <lineage>
        <taxon>Eukaryota</taxon>
        <taxon>Metazoa</taxon>
        <taxon>Placozoa</taxon>
        <taxon>Uniplacotomia</taxon>
        <taxon>Trichoplacea</taxon>
        <taxon>Trichoplacidae</taxon>
        <taxon>Trichoplax</taxon>
    </lineage>
</organism>